<accession>A0A1I2JUL4</accession>
<reference evidence="3" key="1">
    <citation type="submission" date="2016-10" db="EMBL/GenBank/DDBJ databases">
        <authorList>
            <person name="Varghese N."/>
            <person name="Submissions S."/>
        </authorList>
    </citation>
    <scope>NUCLEOTIDE SEQUENCE [LARGE SCALE GENOMIC DNA]</scope>
    <source>
        <strain evidence="3">FP5</strain>
    </source>
</reference>
<proteinExistence type="predicted"/>
<keyword evidence="3" id="KW-1185">Reference proteome</keyword>
<protein>
    <submittedName>
        <fullName evidence="2">Uncharacterized protein</fullName>
    </submittedName>
</protein>
<evidence type="ECO:0000313" key="3">
    <source>
        <dbReference type="Proteomes" id="UP000198897"/>
    </source>
</evidence>
<name>A0A1I2JUL4_9BACI</name>
<keyword evidence="1" id="KW-0812">Transmembrane</keyword>
<keyword evidence="1" id="KW-0472">Membrane</keyword>
<evidence type="ECO:0000313" key="2">
    <source>
        <dbReference type="EMBL" id="SFF57743.1"/>
    </source>
</evidence>
<feature type="transmembrane region" description="Helical" evidence="1">
    <location>
        <begin position="6"/>
        <end position="28"/>
    </location>
</feature>
<evidence type="ECO:0000256" key="1">
    <source>
        <dbReference type="SAM" id="Phobius"/>
    </source>
</evidence>
<keyword evidence="1" id="KW-1133">Transmembrane helix</keyword>
<dbReference type="EMBL" id="FOOG01000002">
    <property type="protein sequence ID" value="SFF57743.1"/>
    <property type="molecule type" value="Genomic_DNA"/>
</dbReference>
<gene>
    <name evidence="2" type="ORF">SAMN05216353_102110</name>
</gene>
<organism evidence="2 3">
    <name type="scientific">Halobacillus alkaliphilus</name>
    <dbReference type="NCBI Taxonomy" id="396056"/>
    <lineage>
        <taxon>Bacteria</taxon>
        <taxon>Bacillati</taxon>
        <taxon>Bacillota</taxon>
        <taxon>Bacilli</taxon>
        <taxon>Bacillales</taxon>
        <taxon>Bacillaceae</taxon>
        <taxon>Halobacillus</taxon>
    </lineage>
</organism>
<dbReference type="Proteomes" id="UP000198897">
    <property type="component" value="Unassembled WGS sequence"/>
</dbReference>
<sequence length="118" mass="13964">MLSNRTFRILNTFSDIVFILSMAGLIYYSTFMSETIKWEMAVPLALLTCSYLLIFKPPEFIQSILRDYTILRPSYLSSRGKVKEAMEHLTPWLLLVVIPLLIINNRRIRIKRQYLFRS</sequence>
<dbReference type="AlphaFoldDB" id="A0A1I2JUL4"/>
<feature type="transmembrane region" description="Helical" evidence="1">
    <location>
        <begin position="85"/>
        <end position="103"/>
    </location>
</feature>